<organism evidence="2 3">
    <name type="scientific">Vespula maculifrons</name>
    <name type="common">Eastern yellow jacket</name>
    <name type="synonym">Wasp</name>
    <dbReference type="NCBI Taxonomy" id="7453"/>
    <lineage>
        <taxon>Eukaryota</taxon>
        <taxon>Metazoa</taxon>
        <taxon>Ecdysozoa</taxon>
        <taxon>Arthropoda</taxon>
        <taxon>Hexapoda</taxon>
        <taxon>Insecta</taxon>
        <taxon>Pterygota</taxon>
        <taxon>Neoptera</taxon>
        <taxon>Endopterygota</taxon>
        <taxon>Hymenoptera</taxon>
        <taxon>Apocrita</taxon>
        <taxon>Aculeata</taxon>
        <taxon>Vespoidea</taxon>
        <taxon>Vespidae</taxon>
        <taxon>Vespinae</taxon>
        <taxon>Vespula</taxon>
    </lineage>
</organism>
<dbReference type="EMBL" id="JAYRBN010000065">
    <property type="protein sequence ID" value="KAL2737362.1"/>
    <property type="molecule type" value="Genomic_DNA"/>
</dbReference>
<feature type="non-terminal residue" evidence="2">
    <location>
        <position position="146"/>
    </location>
</feature>
<evidence type="ECO:0000313" key="2">
    <source>
        <dbReference type="EMBL" id="KAL2737362.1"/>
    </source>
</evidence>
<proteinExistence type="predicted"/>
<gene>
    <name evidence="2" type="ORF">V1477_012318</name>
</gene>
<keyword evidence="3" id="KW-1185">Reference proteome</keyword>
<comment type="caution">
    <text evidence="2">The sequence shown here is derived from an EMBL/GenBank/DDBJ whole genome shotgun (WGS) entry which is preliminary data.</text>
</comment>
<reference evidence="2 3" key="1">
    <citation type="journal article" date="2024" name="Ann. Entomol. Soc. Am.">
        <title>Genomic analyses of the southern and eastern yellowjacket wasps (Hymenoptera: Vespidae) reveal evolutionary signatures of social life.</title>
        <authorList>
            <person name="Catto M.A."/>
            <person name="Caine P.B."/>
            <person name="Orr S.E."/>
            <person name="Hunt B.G."/>
            <person name="Goodisman M.A.D."/>
        </authorList>
    </citation>
    <scope>NUCLEOTIDE SEQUENCE [LARGE SCALE GENOMIC DNA]</scope>
    <source>
        <strain evidence="2">232</strain>
        <tissue evidence="2">Head and thorax</tissue>
    </source>
</reference>
<accession>A0ABD2BX60</accession>
<feature type="region of interest" description="Disordered" evidence="1">
    <location>
        <begin position="120"/>
        <end position="146"/>
    </location>
</feature>
<protein>
    <submittedName>
        <fullName evidence="2">Uncharacterized protein</fullName>
    </submittedName>
</protein>
<sequence>MIASTSSLIDEKSEKKRWACLMFHTFISHVDIDSTTETLRIYEKKCRGLANDRTIKTNSRETSPTRTNDCITRAMFAKRAMLATKTILKWNKLDSENTESSTAKTPVRILAIFKSLIRNVEEEPPTTSQTDDYDEGGMTDTRGEAS</sequence>
<dbReference type="Proteomes" id="UP001607303">
    <property type="component" value="Unassembled WGS sequence"/>
</dbReference>
<evidence type="ECO:0000313" key="3">
    <source>
        <dbReference type="Proteomes" id="UP001607303"/>
    </source>
</evidence>
<dbReference type="AlphaFoldDB" id="A0ABD2BX60"/>
<name>A0ABD2BX60_VESMC</name>
<evidence type="ECO:0000256" key="1">
    <source>
        <dbReference type="SAM" id="MobiDB-lite"/>
    </source>
</evidence>